<dbReference type="Proteomes" id="UP001596456">
    <property type="component" value="Unassembled WGS sequence"/>
</dbReference>
<comment type="caution">
    <text evidence="8">The sequence shown here is derived from an EMBL/GenBank/DDBJ whole genome shotgun (WGS) entry which is preliminary data.</text>
</comment>
<protein>
    <submittedName>
        <fullName evidence="8">Methyl-accepting chemotaxis protein</fullName>
    </submittedName>
</protein>
<dbReference type="InterPro" id="IPR003660">
    <property type="entry name" value="HAMP_dom"/>
</dbReference>
<feature type="transmembrane region" description="Helical" evidence="5">
    <location>
        <begin position="322"/>
        <end position="342"/>
    </location>
</feature>
<dbReference type="SUPFAM" id="SSF58104">
    <property type="entry name" value="Methyl-accepting chemotaxis protein (MCP) signaling domain"/>
    <property type="match status" value="1"/>
</dbReference>
<gene>
    <name evidence="8" type="ORF">ACFQPS_07675</name>
</gene>
<dbReference type="PANTHER" id="PTHR32089">
    <property type="entry name" value="METHYL-ACCEPTING CHEMOTAXIS PROTEIN MCPB"/>
    <property type="match status" value="1"/>
</dbReference>
<keyword evidence="5" id="KW-1133">Transmembrane helix</keyword>
<sequence>MLRQHSLVTRLLLVTAFVMVVGLGAGVVTITAKSSAATDALAYSEGREIGHRYAEQVQGRFNEAMAMSRMMAASILGFRKGGLVDRARLLTWMQGLAEAHPELLGLWIGMEPDALDGRDADFVGAPGSDATGRFLPYWNRASGTVALEAITGYDDPGPAGDYYNEPRRTLQEVIVEPFSYTVGGRDVLLVSLVVPIVEDGRFIGVAGVDISTEAIWETLKTVKPYGTGAAYLISNGGRWAAYLNPAHLGRPIADTNERLRPVLPAIKAGQPYEQFSVSASLKAPVKQFFLPVTVGRSRTPWSILVNLPVDQVQQPTMELRRFILLSSAALLVVLLGALWLATRRVVGQPLQRSITTIQALTAGDLKVEVPDRERKDEIGAINQALGLFKANSLRMAELEEQRRHDEKRAAEERRRELERLALRFEDSVGGLVRDVSAQADRMRANAGDLSAIARTTDGQAATAAAAADQASERVQTVAAAAEELARTIDEINVRLASTTRLAADAVGEADRTDGTVAGLLAATQRIGDVIHLIQQIAGQTNLLALNATIEAARAGEAGKGFAVVAGEVKSLAGQTARATEEITAQIAAMQSASSGAAEAIRAISRIMTGINEAVTAVAAASEEQGAATREISRNIQEAALGTRDALSSMAEVTEAAGRTDRMATETQEAADTLSGQADRLRNEVQRFIATIRGA</sequence>
<dbReference type="RefSeq" id="WP_377357860.1">
    <property type="nucleotide sequence ID" value="NZ_JBHTCM010000009.1"/>
</dbReference>
<keyword evidence="5" id="KW-0472">Membrane</keyword>
<evidence type="ECO:0000313" key="9">
    <source>
        <dbReference type="Proteomes" id="UP001596456"/>
    </source>
</evidence>
<dbReference type="Pfam" id="PF00015">
    <property type="entry name" value="MCPsignal"/>
    <property type="match status" value="1"/>
</dbReference>
<evidence type="ECO:0000313" key="8">
    <source>
        <dbReference type="EMBL" id="MFC7333038.1"/>
    </source>
</evidence>
<keyword evidence="9" id="KW-1185">Reference proteome</keyword>
<dbReference type="PROSITE" id="PS50111">
    <property type="entry name" value="CHEMOTAXIS_TRANSDUC_2"/>
    <property type="match status" value="1"/>
</dbReference>
<dbReference type="Gene3D" id="1.10.287.950">
    <property type="entry name" value="Methyl-accepting chemotaxis protein"/>
    <property type="match status" value="1"/>
</dbReference>
<evidence type="ECO:0000256" key="2">
    <source>
        <dbReference type="ARBA" id="ARBA00029447"/>
    </source>
</evidence>
<comment type="similarity">
    <text evidence="2">Belongs to the methyl-accepting chemotaxis (MCP) protein family.</text>
</comment>
<dbReference type="Gene3D" id="3.30.450.20">
    <property type="entry name" value="PAS domain"/>
    <property type="match status" value="2"/>
</dbReference>
<evidence type="ECO:0000259" key="6">
    <source>
        <dbReference type="PROSITE" id="PS50111"/>
    </source>
</evidence>
<keyword evidence="1 3" id="KW-0807">Transducer</keyword>
<dbReference type="InterPro" id="IPR004089">
    <property type="entry name" value="MCPsignal_dom"/>
</dbReference>
<proteinExistence type="inferred from homology"/>
<dbReference type="Gene3D" id="6.10.340.10">
    <property type="match status" value="1"/>
</dbReference>
<keyword evidence="5" id="KW-0812">Transmembrane</keyword>
<evidence type="ECO:0000256" key="1">
    <source>
        <dbReference type="ARBA" id="ARBA00023224"/>
    </source>
</evidence>
<feature type="domain" description="Methyl-accepting transducer" evidence="6">
    <location>
        <begin position="438"/>
        <end position="674"/>
    </location>
</feature>
<accession>A0ABW2KUM1</accession>
<keyword evidence="4" id="KW-0175">Coiled coil</keyword>
<dbReference type="PANTHER" id="PTHR32089:SF112">
    <property type="entry name" value="LYSOZYME-LIKE PROTEIN-RELATED"/>
    <property type="match status" value="1"/>
</dbReference>
<organism evidence="8 9">
    <name type="scientific">Rhodocista pekingensis</name>
    <dbReference type="NCBI Taxonomy" id="201185"/>
    <lineage>
        <taxon>Bacteria</taxon>
        <taxon>Pseudomonadati</taxon>
        <taxon>Pseudomonadota</taxon>
        <taxon>Alphaproteobacteria</taxon>
        <taxon>Rhodospirillales</taxon>
        <taxon>Azospirillaceae</taxon>
        <taxon>Rhodocista</taxon>
    </lineage>
</organism>
<dbReference type="Pfam" id="PF22673">
    <property type="entry name" value="MCP-like_PDC_1"/>
    <property type="match status" value="1"/>
</dbReference>
<dbReference type="CDD" id="cd12913">
    <property type="entry name" value="PDC1_MCP_like"/>
    <property type="match status" value="1"/>
</dbReference>
<feature type="coiled-coil region" evidence="4">
    <location>
        <begin position="395"/>
        <end position="427"/>
    </location>
</feature>
<feature type="domain" description="HAMP" evidence="7">
    <location>
        <begin position="344"/>
        <end position="397"/>
    </location>
</feature>
<feature type="transmembrane region" description="Helical" evidence="5">
    <location>
        <begin position="12"/>
        <end position="32"/>
    </location>
</feature>
<dbReference type="SMART" id="SM00283">
    <property type="entry name" value="MA"/>
    <property type="match status" value="1"/>
</dbReference>
<dbReference type="EMBL" id="JBHTCM010000009">
    <property type="protein sequence ID" value="MFC7333038.1"/>
    <property type="molecule type" value="Genomic_DNA"/>
</dbReference>
<reference evidence="9" key="1">
    <citation type="journal article" date="2019" name="Int. J. Syst. Evol. Microbiol.">
        <title>The Global Catalogue of Microorganisms (GCM) 10K type strain sequencing project: providing services to taxonomists for standard genome sequencing and annotation.</title>
        <authorList>
            <consortium name="The Broad Institute Genomics Platform"/>
            <consortium name="The Broad Institute Genome Sequencing Center for Infectious Disease"/>
            <person name="Wu L."/>
            <person name="Ma J."/>
        </authorList>
    </citation>
    <scope>NUCLEOTIDE SEQUENCE [LARGE SCALE GENOMIC DNA]</scope>
    <source>
        <strain evidence="9">CGMCC 1.16275</strain>
    </source>
</reference>
<dbReference type="PROSITE" id="PS50885">
    <property type="entry name" value="HAMP"/>
    <property type="match status" value="1"/>
</dbReference>
<evidence type="ECO:0000256" key="4">
    <source>
        <dbReference type="SAM" id="Coils"/>
    </source>
</evidence>
<evidence type="ECO:0000259" key="7">
    <source>
        <dbReference type="PROSITE" id="PS50885"/>
    </source>
</evidence>
<evidence type="ECO:0000256" key="3">
    <source>
        <dbReference type="PROSITE-ProRule" id="PRU00284"/>
    </source>
</evidence>
<evidence type="ECO:0000256" key="5">
    <source>
        <dbReference type="SAM" id="Phobius"/>
    </source>
</evidence>
<name>A0ABW2KUM1_9PROT</name>